<dbReference type="SUPFAM" id="SSF48726">
    <property type="entry name" value="Immunoglobulin"/>
    <property type="match status" value="1"/>
</dbReference>
<dbReference type="InterPro" id="IPR007110">
    <property type="entry name" value="Ig-like_dom"/>
</dbReference>
<name>A0A1B6CGQ9_9HEMI</name>
<organism evidence="3">
    <name type="scientific">Clastoptera arizonana</name>
    <name type="common">Arizona spittle bug</name>
    <dbReference type="NCBI Taxonomy" id="38151"/>
    <lineage>
        <taxon>Eukaryota</taxon>
        <taxon>Metazoa</taxon>
        <taxon>Ecdysozoa</taxon>
        <taxon>Arthropoda</taxon>
        <taxon>Hexapoda</taxon>
        <taxon>Insecta</taxon>
        <taxon>Pterygota</taxon>
        <taxon>Neoptera</taxon>
        <taxon>Paraneoptera</taxon>
        <taxon>Hemiptera</taxon>
        <taxon>Auchenorrhyncha</taxon>
        <taxon>Cercopoidea</taxon>
        <taxon>Clastopteridae</taxon>
        <taxon>Clastoptera</taxon>
    </lineage>
</organism>
<evidence type="ECO:0000313" key="3">
    <source>
        <dbReference type="EMBL" id="JAS12589.1"/>
    </source>
</evidence>
<proteinExistence type="predicted"/>
<keyword evidence="1" id="KW-0732">Signal</keyword>
<dbReference type="PROSITE" id="PS50835">
    <property type="entry name" value="IG_LIKE"/>
    <property type="match status" value="1"/>
</dbReference>
<dbReference type="PANTHER" id="PTHR21261:SF8">
    <property type="entry name" value="BEATEN PATH IA, ISOFORM B-RELATED"/>
    <property type="match status" value="1"/>
</dbReference>
<gene>
    <name evidence="3" type="ORF">g.44582</name>
</gene>
<accession>A0A1B6CGQ9</accession>
<dbReference type="InterPro" id="IPR036179">
    <property type="entry name" value="Ig-like_dom_sf"/>
</dbReference>
<dbReference type="InterPro" id="IPR003599">
    <property type="entry name" value="Ig_sub"/>
</dbReference>
<dbReference type="Pfam" id="PF13895">
    <property type="entry name" value="Ig_2"/>
    <property type="match status" value="1"/>
</dbReference>
<feature type="chain" id="PRO_5008580372" description="Ig-like domain-containing protein" evidence="1">
    <location>
        <begin position="21"/>
        <end position="132"/>
    </location>
</feature>
<feature type="signal peptide" evidence="1">
    <location>
        <begin position="1"/>
        <end position="20"/>
    </location>
</feature>
<dbReference type="EMBL" id="GEDC01024709">
    <property type="protein sequence ID" value="JAS12589.1"/>
    <property type="molecule type" value="Transcribed_RNA"/>
</dbReference>
<feature type="domain" description="Ig-like" evidence="2">
    <location>
        <begin position="7"/>
        <end position="127"/>
    </location>
</feature>
<dbReference type="FunFam" id="2.60.40.10:FF:000437">
    <property type="entry name" value="Beat-IIIc, isoform A"/>
    <property type="match status" value="1"/>
</dbReference>
<sequence length="132" mass="14834">MSLLLVPWFLLSVLVSLTSGLRNVRARVPQAVRRGDSAILFCDFDLEGDKLYSVKWYKGRHEFYRFTPREKPAMKVFPIPGLADLEVQTNASNAKQLTLRNVTLILSGRYSCEISADAPSFHTALVTGEMDV</sequence>
<reference evidence="3" key="1">
    <citation type="submission" date="2015-12" db="EMBL/GenBank/DDBJ databases">
        <title>De novo transcriptome assembly of four potential Pierce s Disease insect vectors from Arizona vineyards.</title>
        <authorList>
            <person name="Tassone E.E."/>
        </authorList>
    </citation>
    <scope>NUCLEOTIDE SEQUENCE</scope>
</reference>
<dbReference type="AlphaFoldDB" id="A0A1B6CGQ9"/>
<dbReference type="InterPro" id="IPR013783">
    <property type="entry name" value="Ig-like_fold"/>
</dbReference>
<evidence type="ECO:0000259" key="2">
    <source>
        <dbReference type="PROSITE" id="PS50835"/>
    </source>
</evidence>
<dbReference type="Gene3D" id="2.60.40.10">
    <property type="entry name" value="Immunoglobulins"/>
    <property type="match status" value="1"/>
</dbReference>
<evidence type="ECO:0000256" key="1">
    <source>
        <dbReference type="SAM" id="SignalP"/>
    </source>
</evidence>
<dbReference type="SMART" id="SM00409">
    <property type="entry name" value="IG"/>
    <property type="match status" value="1"/>
</dbReference>
<dbReference type="PANTHER" id="PTHR21261">
    <property type="entry name" value="BEAT PROTEIN"/>
    <property type="match status" value="1"/>
</dbReference>
<protein>
    <recommendedName>
        <fullName evidence="2">Ig-like domain-containing protein</fullName>
    </recommendedName>
</protein>